<feature type="transmembrane region" description="Helical" evidence="7">
    <location>
        <begin position="105"/>
        <end position="125"/>
    </location>
</feature>
<reference evidence="9" key="1">
    <citation type="submission" date="2021-06" db="EMBL/GenBank/DDBJ databases">
        <authorList>
            <person name="Criscuolo A."/>
        </authorList>
    </citation>
    <scope>NUCLEOTIDE SEQUENCE</scope>
    <source>
        <strain evidence="9">CIP111600</strain>
    </source>
</reference>
<feature type="domain" description="ABC transmembrane type-1" evidence="8">
    <location>
        <begin position="68"/>
        <end position="281"/>
    </location>
</feature>
<keyword evidence="3" id="KW-1003">Cell membrane</keyword>
<dbReference type="GO" id="GO:0005886">
    <property type="term" value="C:plasma membrane"/>
    <property type="evidence" value="ECO:0007669"/>
    <property type="project" value="UniProtKB-SubCell"/>
</dbReference>
<feature type="transmembrane region" description="Helical" evidence="7">
    <location>
        <begin position="200"/>
        <end position="223"/>
    </location>
</feature>
<protein>
    <submittedName>
        <fullName evidence="9">Melibiose/raffinose/stachyose import permease protein MelD</fullName>
    </submittedName>
</protein>
<dbReference type="PANTHER" id="PTHR30193">
    <property type="entry name" value="ABC TRANSPORTER PERMEASE PROTEIN"/>
    <property type="match status" value="1"/>
</dbReference>
<evidence type="ECO:0000256" key="4">
    <source>
        <dbReference type="ARBA" id="ARBA00022692"/>
    </source>
</evidence>
<dbReference type="CDD" id="cd06261">
    <property type="entry name" value="TM_PBP2"/>
    <property type="match status" value="1"/>
</dbReference>
<evidence type="ECO:0000256" key="2">
    <source>
        <dbReference type="ARBA" id="ARBA00022448"/>
    </source>
</evidence>
<dbReference type="Proteomes" id="UP000693672">
    <property type="component" value="Unassembled WGS sequence"/>
</dbReference>
<sequence length="291" mass="33344">MKWGKKQQLAGYFFVLPNIIGVTVFFFIPAVFTFVISFTNWKFTTKTADFVGWANFQRLFQDEVFYEALRNTFVFLLSVPVSVVLAFFVALLLNKQVYLKNWLRAMYFLPYITSGVAVAFVWMLLFDAKNGPINQLLRSVGIAHPPGWFSTTTTPMLAYDIIWIWLLLGYNMIIYLAALQEVPKELLEAAKMDGAKARHTIRHVILPLVSPTTFFLLLTGFVVTVKAFGIMEAVTHGGPGTSSQVLSLYVYKTAFRYYEMGYASTISIVLFAFILLITLFQWYGQKKWVHY</sequence>
<evidence type="ECO:0000259" key="8">
    <source>
        <dbReference type="PROSITE" id="PS50928"/>
    </source>
</evidence>
<dbReference type="GO" id="GO:0055085">
    <property type="term" value="P:transmembrane transport"/>
    <property type="evidence" value="ECO:0007669"/>
    <property type="project" value="InterPro"/>
</dbReference>
<comment type="subcellular location">
    <subcellularLocation>
        <location evidence="1 7">Cell membrane</location>
        <topology evidence="1 7">Multi-pass membrane protein</topology>
    </subcellularLocation>
</comment>
<gene>
    <name evidence="9" type="primary">melD_8</name>
    <name evidence="9" type="ORF">PAESOLCIP111_05292</name>
</gene>
<evidence type="ECO:0000313" key="9">
    <source>
        <dbReference type="EMBL" id="CAG7647007.1"/>
    </source>
</evidence>
<evidence type="ECO:0000256" key="6">
    <source>
        <dbReference type="ARBA" id="ARBA00023136"/>
    </source>
</evidence>
<dbReference type="InterPro" id="IPR000515">
    <property type="entry name" value="MetI-like"/>
</dbReference>
<accession>A0A916NS26</accession>
<organism evidence="9 10">
    <name type="scientific">Paenibacillus solanacearum</name>
    <dbReference type="NCBI Taxonomy" id="2048548"/>
    <lineage>
        <taxon>Bacteria</taxon>
        <taxon>Bacillati</taxon>
        <taxon>Bacillota</taxon>
        <taxon>Bacilli</taxon>
        <taxon>Bacillales</taxon>
        <taxon>Paenibacillaceae</taxon>
        <taxon>Paenibacillus</taxon>
    </lineage>
</organism>
<evidence type="ECO:0000256" key="5">
    <source>
        <dbReference type="ARBA" id="ARBA00022989"/>
    </source>
</evidence>
<evidence type="ECO:0000256" key="7">
    <source>
        <dbReference type="RuleBase" id="RU363032"/>
    </source>
</evidence>
<evidence type="ECO:0000256" key="3">
    <source>
        <dbReference type="ARBA" id="ARBA00022475"/>
    </source>
</evidence>
<dbReference type="PROSITE" id="PS50928">
    <property type="entry name" value="ABC_TM1"/>
    <property type="match status" value="1"/>
</dbReference>
<dbReference type="EMBL" id="CAJVAS010000036">
    <property type="protein sequence ID" value="CAG7647007.1"/>
    <property type="molecule type" value="Genomic_DNA"/>
</dbReference>
<feature type="transmembrane region" description="Helical" evidence="7">
    <location>
        <begin position="156"/>
        <end position="179"/>
    </location>
</feature>
<dbReference type="RefSeq" id="WP_343223520.1">
    <property type="nucleotide sequence ID" value="NZ_CAJVAS010000036.1"/>
</dbReference>
<evidence type="ECO:0000256" key="1">
    <source>
        <dbReference type="ARBA" id="ARBA00004651"/>
    </source>
</evidence>
<dbReference type="PANTHER" id="PTHR30193:SF37">
    <property type="entry name" value="INNER MEMBRANE ABC TRANSPORTER PERMEASE PROTEIN YCJO"/>
    <property type="match status" value="1"/>
</dbReference>
<feature type="transmembrane region" description="Helical" evidence="7">
    <location>
        <begin position="262"/>
        <end position="283"/>
    </location>
</feature>
<dbReference type="InterPro" id="IPR051393">
    <property type="entry name" value="ABC_transporter_permease"/>
</dbReference>
<name>A0A916NS26_9BACL</name>
<keyword evidence="4 7" id="KW-0812">Transmembrane</keyword>
<keyword evidence="6 7" id="KW-0472">Membrane</keyword>
<keyword evidence="2 7" id="KW-0813">Transport</keyword>
<proteinExistence type="inferred from homology"/>
<keyword evidence="5 7" id="KW-1133">Transmembrane helix</keyword>
<feature type="transmembrane region" description="Helical" evidence="7">
    <location>
        <begin position="73"/>
        <end position="93"/>
    </location>
</feature>
<dbReference type="AlphaFoldDB" id="A0A916NS26"/>
<evidence type="ECO:0000313" key="10">
    <source>
        <dbReference type="Proteomes" id="UP000693672"/>
    </source>
</evidence>
<keyword evidence="10" id="KW-1185">Reference proteome</keyword>
<comment type="caution">
    <text evidence="9">The sequence shown here is derived from an EMBL/GenBank/DDBJ whole genome shotgun (WGS) entry which is preliminary data.</text>
</comment>
<dbReference type="Pfam" id="PF00528">
    <property type="entry name" value="BPD_transp_1"/>
    <property type="match status" value="1"/>
</dbReference>
<comment type="similarity">
    <text evidence="7">Belongs to the binding-protein-dependent transport system permease family.</text>
</comment>
<feature type="transmembrane region" description="Helical" evidence="7">
    <location>
        <begin position="12"/>
        <end position="36"/>
    </location>
</feature>